<evidence type="ECO:0000313" key="2">
    <source>
        <dbReference type="EMBL" id="OWR49489.1"/>
    </source>
</evidence>
<proteinExistence type="predicted"/>
<organism evidence="2 3">
    <name type="scientific">Danaus plexippus plexippus</name>
    <dbReference type="NCBI Taxonomy" id="278856"/>
    <lineage>
        <taxon>Eukaryota</taxon>
        <taxon>Metazoa</taxon>
        <taxon>Ecdysozoa</taxon>
        <taxon>Arthropoda</taxon>
        <taxon>Hexapoda</taxon>
        <taxon>Insecta</taxon>
        <taxon>Pterygota</taxon>
        <taxon>Neoptera</taxon>
        <taxon>Endopterygota</taxon>
        <taxon>Lepidoptera</taxon>
        <taxon>Glossata</taxon>
        <taxon>Ditrysia</taxon>
        <taxon>Papilionoidea</taxon>
        <taxon>Nymphalidae</taxon>
        <taxon>Danainae</taxon>
        <taxon>Danaini</taxon>
        <taxon>Danaina</taxon>
        <taxon>Danaus</taxon>
        <taxon>Danaus</taxon>
    </lineage>
</organism>
<feature type="transmembrane region" description="Helical" evidence="1">
    <location>
        <begin position="33"/>
        <end position="54"/>
    </location>
</feature>
<sequence length="124" mass="14371">MVVFILVELARLFILTNLVTVGLLILKNNTMDIGLLIGASVACSFILLGLYYLWLCAANLPILINEMERDEHIATINRLQKLLESKNTSFQELGYEDDFYRRDMFSITRNKLNNPIRNSWNFLK</sequence>
<reference evidence="2 3" key="1">
    <citation type="journal article" date="2011" name="Cell">
        <title>The monarch butterfly genome yields insights into long-distance migration.</title>
        <authorList>
            <person name="Zhan S."/>
            <person name="Merlin C."/>
            <person name="Boore J.L."/>
            <person name="Reppert S.M."/>
        </authorList>
    </citation>
    <scope>NUCLEOTIDE SEQUENCE [LARGE SCALE GENOMIC DNA]</scope>
    <source>
        <strain evidence="2">F-2</strain>
    </source>
</reference>
<evidence type="ECO:0000313" key="3">
    <source>
        <dbReference type="Proteomes" id="UP000007151"/>
    </source>
</evidence>
<keyword evidence="1" id="KW-0812">Transmembrane</keyword>
<keyword evidence="1" id="KW-1133">Transmembrane helix</keyword>
<dbReference type="EMBL" id="AGBW02009960">
    <property type="protein sequence ID" value="OWR49489.1"/>
    <property type="molecule type" value="Genomic_DNA"/>
</dbReference>
<evidence type="ECO:0000256" key="1">
    <source>
        <dbReference type="SAM" id="Phobius"/>
    </source>
</evidence>
<comment type="caution">
    <text evidence="2">The sequence shown here is derived from an EMBL/GenBank/DDBJ whole genome shotgun (WGS) entry which is preliminary data.</text>
</comment>
<protein>
    <submittedName>
        <fullName evidence="2">Uncharacterized protein</fullName>
    </submittedName>
</protein>
<name>A0A212F700_DANPL</name>
<dbReference type="Proteomes" id="UP000007151">
    <property type="component" value="Unassembled WGS sequence"/>
</dbReference>
<keyword evidence="3" id="KW-1185">Reference proteome</keyword>
<keyword evidence="1" id="KW-0472">Membrane</keyword>
<feature type="transmembrane region" description="Helical" evidence="1">
    <location>
        <begin position="6"/>
        <end position="26"/>
    </location>
</feature>
<dbReference type="AlphaFoldDB" id="A0A212F700"/>
<dbReference type="KEGG" id="dpl:KGM_206098"/>
<gene>
    <name evidence="2" type="ORF">KGM_206098</name>
</gene>
<dbReference type="InParanoid" id="A0A212F700"/>
<accession>A0A212F700</accession>